<comment type="caution">
    <text evidence="2">The sequence shown here is derived from an EMBL/GenBank/DDBJ whole genome shotgun (WGS) entry which is preliminary data.</text>
</comment>
<dbReference type="AlphaFoldDB" id="A0A1V6NRP9"/>
<keyword evidence="3" id="KW-1185">Reference proteome</keyword>
<reference evidence="3" key="1">
    <citation type="journal article" date="2017" name="Nat. Microbiol.">
        <title>Global analysis of biosynthetic gene clusters reveals vast potential of secondary metabolite production in Penicillium species.</title>
        <authorList>
            <person name="Nielsen J.C."/>
            <person name="Grijseels S."/>
            <person name="Prigent S."/>
            <person name="Ji B."/>
            <person name="Dainat J."/>
            <person name="Nielsen K.F."/>
            <person name="Frisvad J.C."/>
            <person name="Workman M."/>
            <person name="Nielsen J."/>
        </authorList>
    </citation>
    <scope>NUCLEOTIDE SEQUENCE [LARGE SCALE GENOMIC DNA]</scope>
    <source>
        <strain evidence="3">IBT 11843</strain>
    </source>
</reference>
<organism evidence="2 3">
    <name type="scientific">Penicillium decumbens</name>
    <dbReference type="NCBI Taxonomy" id="69771"/>
    <lineage>
        <taxon>Eukaryota</taxon>
        <taxon>Fungi</taxon>
        <taxon>Dikarya</taxon>
        <taxon>Ascomycota</taxon>
        <taxon>Pezizomycotina</taxon>
        <taxon>Eurotiomycetes</taxon>
        <taxon>Eurotiomycetidae</taxon>
        <taxon>Eurotiales</taxon>
        <taxon>Aspergillaceae</taxon>
        <taxon>Penicillium</taxon>
    </lineage>
</organism>
<dbReference type="EMBL" id="MDYL01000039">
    <property type="protein sequence ID" value="OQD67330.1"/>
    <property type="molecule type" value="Genomic_DNA"/>
</dbReference>
<gene>
    <name evidence="2" type="ORF">PENDEC_c039G03703</name>
</gene>
<evidence type="ECO:0000313" key="3">
    <source>
        <dbReference type="Proteomes" id="UP000191522"/>
    </source>
</evidence>
<evidence type="ECO:0000313" key="2">
    <source>
        <dbReference type="EMBL" id="OQD67330.1"/>
    </source>
</evidence>
<accession>A0A1V6NRP9</accession>
<proteinExistence type="predicted"/>
<dbReference type="OrthoDB" id="3508621at2759"/>
<dbReference type="STRING" id="69771.A0A1V6NRP9"/>
<dbReference type="Proteomes" id="UP000191522">
    <property type="component" value="Unassembled WGS sequence"/>
</dbReference>
<name>A0A1V6NRP9_PENDC</name>
<sequence length="355" mass="40182">MNEKIYTALRVLRPLRKGINDFPEFTKELYERARQHLEEDDQFQRYLEHIRNGDLDIRGHRNLGSFQLVRATQVEITKIPKDTLDAPGADDNSAAEIGVDIPVRRQSTRPRNRPDYYHGSSSGSSGSYRSIEPLVASIHTAASAQEGVVFQKAKDEQIVNEGINLLLKTLTMNIDDVRCQWTSHRTPFTSVKLGPEGSTKKLTALTDGYLEGMTGPRIFALVEAKAGIRQRSKRPEVLWQEAAEIVAWIMTDSSGSYPNCLNDIMPNKGRGSYRMLISQDRHEIFISIASYSATYMEYLKGTQGEHGDFLTVYEYGPWDIRSSSNMEHFANLIVQFCMAVSEDDKKDSDIEMSDD</sequence>
<feature type="region of interest" description="Disordered" evidence="1">
    <location>
        <begin position="82"/>
        <end position="128"/>
    </location>
</feature>
<dbReference type="OMA" id="MFRAFST"/>
<protein>
    <submittedName>
        <fullName evidence="2">Uncharacterized protein</fullName>
    </submittedName>
</protein>
<evidence type="ECO:0000256" key="1">
    <source>
        <dbReference type="SAM" id="MobiDB-lite"/>
    </source>
</evidence>